<reference evidence="1 2" key="1">
    <citation type="submission" date="2019-04" db="EMBL/GenBank/DDBJ databases">
        <authorList>
            <person name="Feng G."/>
            <person name="Zhu H."/>
        </authorList>
    </citation>
    <scope>NUCLEOTIDE SEQUENCE [LARGE SCALE GENOMIC DNA]</scope>
    <source>
        <strain evidence="1 2">6HR-1</strain>
    </source>
</reference>
<evidence type="ECO:0000313" key="1">
    <source>
        <dbReference type="EMBL" id="TGD98915.1"/>
    </source>
</evidence>
<name>A0A4Z0NQW1_9HYPH</name>
<dbReference type="EMBL" id="SRLB01000009">
    <property type="protein sequence ID" value="TGD98915.1"/>
    <property type="molecule type" value="Genomic_DNA"/>
</dbReference>
<protein>
    <submittedName>
        <fullName evidence="1">Uncharacterized protein</fullName>
    </submittedName>
</protein>
<dbReference type="AlphaFoldDB" id="A0A4Z0NQW1"/>
<comment type="caution">
    <text evidence="1">The sequence shown here is derived from an EMBL/GenBank/DDBJ whole genome shotgun (WGS) entry which is preliminary data.</text>
</comment>
<gene>
    <name evidence="1" type="ORF">EU555_13450</name>
</gene>
<proteinExistence type="predicted"/>
<sequence length="95" mass="10011">MILDPADPLVLPTAIIDIGAQKRGRIRRLRQSSGALSRRLAALAGRICEAARLNDARDVIPVVLLYECVDDPPAGRLLPKPVPGEAASAPPGEPA</sequence>
<organism evidence="1 2">
    <name type="scientific">Methylobacterium nonmethylotrophicum</name>
    <dbReference type="NCBI Taxonomy" id="1141884"/>
    <lineage>
        <taxon>Bacteria</taxon>
        <taxon>Pseudomonadati</taxon>
        <taxon>Pseudomonadota</taxon>
        <taxon>Alphaproteobacteria</taxon>
        <taxon>Hyphomicrobiales</taxon>
        <taxon>Methylobacteriaceae</taxon>
        <taxon>Methylobacterium</taxon>
    </lineage>
</organism>
<dbReference type="Proteomes" id="UP000297535">
    <property type="component" value="Unassembled WGS sequence"/>
</dbReference>
<keyword evidence="2" id="KW-1185">Reference proteome</keyword>
<accession>A0A4Z0NQW1</accession>
<dbReference type="RefSeq" id="WP_135415154.1">
    <property type="nucleotide sequence ID" value="NZ_SRLB01000009.1"/>
</dbReference>
<evidence type="ECO:0000313" key="2">
    <source>
        <dbReference type="Proteomes" id="UP000297535"/>
    </source>
</evidence>